<keyword evidence="2" id="KW-1185">Reference proteome</keyword>
<evidence type="ECO:0000313" key="2">
    <source>
        <dbReference type="Proteomes" id="UP001189429"/>
    </source>
</evidence>
<sequence length="167" mass="18915">MAVPSRSFLDMVRKDLFGKKDEEYSLAIEKLREDWITDNSDKRDECATKQSLEKDIRAAERAAASLSDPIKLLDLAEAYGILSPKDPRCLKTCELVQQVSLPFLDPRRQGDAHQLYGRSLFLAGRYEESLDALVKAQECYRIQGTKELRKANCIGLMRTYAALGRSP</sequence>
<name>A0ABN9R2C3_9DINO</name>
<evidence type="ECO:0000313" key="1">
    <source>
        <dbReference type="EMBL" id="CAK0812397.1"/>
    </source>
</evidence>
<reference evidence="1" key="1">
    <citation type="submission" date="2023-10" db="EMBL/GenBank/DDBJ databases">
        <authorList>
            <person name="Chen Y."/>
            <person name="Shah S."/>
            <person name="Dougan E. K."/>
            <person name="Thang M."/>
            <person name="Chan C."/>
        </authorList>
    </citation>
    <scope>NUCLEOTIDE SEQUENCE [LARGE SCALE GENOMIC DNA]</scope>
</reference>
<protein>
    <recommendedName>
        <fullName evidence="3">KIF-binding protein</fullName>
    </recommendedName>
</protein>
<dbReference type="Proteomes" id="UP001189429">
    <property type="component" value="Unassembled WGS sequence"/>
</dbReference>
<comment type="caution">
    <text evidence="1">The sequence shown here is derived from an EMBL/GenBank/DDBJ whole genome shotgun (WGS) entry which is preliminary data.</text>
</comment>
<evidence type="ECO:0008006" key="3">
    <source>
        <dbReference type="Google" id="ProtNLM"/>
    </source>
</evidence>
<organism evidence="1 2">
    <name type="scientific">Prorocentrum cordatum</name>
    <dbReference type="NCBI Taxonomy" id="2364126"/>
    <lineage>
        <taxon>Eukaryota</taxon>
        <taxon>Sar</taxon>
        <taxon>Alveolata</taxon>
        <taxon>Dinophyceae</taxon>
        <taxon>Prorocentrales</taxon>
        <taxon>Prorocentraceae</taxon>
        <taxon>Prorocentrum</taxon>
    </lineage>
</organism>
<accession>A0ABN9R2C3</accession>
<proteinExistence type="predicted"/>
<dbReference type="EMBL" id="CAUYUJ010005129">
    <property type="protein sequence ID" value="CAK0812397.1"/>
    <property type="molecule type" value="Genomic_DNA"/>
</dbReference>
<gene>
    <name evidence="1" type="ORF">PCOR1329_LOCUS16697</name>
</gene>
<feature type="non-terminal residue" evidence="1">
    <location>
        <position position="167"/>
    </location>
</feature>